<dbReference type="Gene3D" id="1.10.8.1040">
    <property type="match status" value="1"/>
</dbReference>
<reference evidence="10" key="2">
    <citation type="submission" date="2016-04" db="EMBL/GenBank/DDBJ databases">
        <title>First Complete Genome Sequence of a Subdivision 6 Acidobacterium.</title>
        <authorList>
            <person name="Huang S."/>
            <person name="Vieira S."/>
            <person name="Bunk B."/>
            <person name="Riedel T."/>
            <person name="Sproeer C."/>
            <person name="Overmann J."/>
        </authorList>
    </citation>
    <scope>NUCLEOTIDE SEQUENCE [LARGE SCALE GENOMIC DNA]</scope>
    <source>
        <strain evidence="10">DSM 100886 HEG_-6_39</strain>
    </source>
</reference>
<keyword evidence="5" id="KW-0676">Redox-active center</keyword>
<organism evidence="9 10">
    <name type="scientific">Luteitalea pratensis</name>
    <dbReference type="NCBI Taxonomy" id="1855912"/>
    <lineage>
        <taxon>Bacteria</taxon>
        <taxon>Pseudomonadati</taxon>
        <taxon>Acidobacteriota</taxon>
        <taxon>Vicinamibacteria</taxon>
        <taxon>Vicinamibacterales</taxon>
        <taxon>Vicinamibacteraceae</taxon>
        <taxon>Luteitalea</taxon>
    </lineage>
</organism>
<dbReference type="PANTHER" id="PTHR13887">
    <property type="entry name" value="GLUTATHIONE S-TRANSFERASE KAPPA"/>
    <property type="match status" value="1"/>
</dbReference>
<feature type="signal peptide" evidence="7">
    <location>
        <begin position="1"/>
        <end position="24"/>
    </location>
</feature>
<evidence type="ECO:0000313" key="10">
    <source>
        <dbReference type="Proteomes" id="UP000076079"/>
    </source>
</evidence>
<dbReference type="PROSITE" id="PS51352">
    <property type="entry name" value="THIOREDOXIN_2"/>
    <property type="match status" value="1"/>
</dbReference>
<dbReference type="SUPFAM" id="SSF109998">
    <property type="entry name" value="Triger factor/SurA peptide-binding domain-like"/>
    <property type="match status" value="1"/>
</dbReference>
<dbReference type="Gene3D" id="3.40.30.10">
    <property type="entry name" value="Glutaredoxin"/>
    <property type="match status" value="1"/>
</dbReference>
<keyword evidence="10" id="KW-1185">Reference proteome</keyword>
<dbReference type="KEGG" id="abac:LuPra_05641"/>
<dbReference type="RefSeq" id="WP_157899783.1">
    <property type="nucleotide sequence ID" value="NZ_CP015136.1"/>
</dbReference>
<dbReference type="Pfam" id="PF13462">
    <property type="entry name" value="Thioredoxin_4"/>
    <property type="match status" value="1"/>
</dbReference>
<keyword evidence="4" id="KW-1015">Disulfide bond</keyword>
<dbReference type="InterPro" id="IPR012336">
    <property type="entry name" value="Thioredoxin-like_fold"/>
</dbReference>
<evidence type="ECO:0000256" key="6">
    <source>
        <dbReference type="SAM" id="MobiDB-lite"/>
    </source>
</evidence>
<keyword evidence="3" id="KW-0560">Oxidoreductase</keyword>
<feature type="compositionally biased region" description="Low complexity" evidence="6">
    <location>
        <begin position="33"/>
        <end position="43"/>
    </location>
</feature>
<name>A0A143PVZ1_LUTPR</name>
<evidence type="ECO:0000256" key="3">
    <source>
        <dbReference type="ARBA" id="ARBA00023002"/>
    </source>
</evidence>
<protein>
    <submittedName>
        <fullName evidence="9">Thiol-disulfide oxidoreductase D</fullName>
    </submittedName>
</protein>
<dbReference type="InterPro" id="IPR036249">
    <property type="entry name" value="Thioredoxin-like_sf"/>
</dbReference>
<sequence precursor="true">MRFSSLLMAMVLVGGCSGTPASEAQTPPPPAAPAAGTPPVLATVNGSPITEDDVRKAAGLEIARLEEQLYQLRKQQVDELVARRLLESEAARRGQSVEALEQSEITAKAGDVTEPEVDAFIETNRARIRGDVTQLRPQIREFLQQQKTDARRTALVDGLRASAKIDMRLEPPVPFRATVDIVGAPVRGTTTAPVTIVEYSDFHCPFCRRVQPTLASLLQKYPGKVRLVYKHLPLDGLHPQARRVSEASWCAAKQDKFWGFHDAVYADAGTDASDATLTRYATTAGLDAAAFGACLASPETKAAIQRDIAQGEALGLNSTPGFFVNGREVRGAQPIEAFESIIDEELRGGRR</sequence>
<dbReference type="InterPro" id="IPR027304">
    <property type="entry name" value="Trigger_fact/SurA_dom_sf"/>
</dbReference>
<dbReference type="AlphaFoldDB" id="A0A143PVZ1"/>
<evidence type="ECO:0000256" key="7">
    <source>
        <dbReference type="SAM" id="SignalP"/>
    </source>
</evidence>
<dbReference type="OrthoDB" id="117402at2"/>
<comment type="similarity">
    <text evidence="1">Belongs to the thioredoxin family. DsbA subfamily.</text>
</comment>
<dbReference type="SUPFAM" id="SSF52833">
    <property type="entry name" value="Thioredoxin-like"/>
    <property type="match status" value="1"/>
</dbReference>
<dbReference type="PATRIC" id="fig|1813736.3.peg.5929"/>
<dbReference type="InterPro" id="IPR013766">
    <property type="entry name" value="Thioredoxin_domain"/>
</dbReference>
<feature type="chain" id="PRO_5007512066" evidence="7">
    <location>
        <begin position="25"/>
        <end position="351"/>
    </location>
</feature>
<dbReference type="STRING" id="1855912.LuPra_05641"/>
<evidence type="ECO:0000256" key="4">
    <source>
        <dbReference type="ARBA" id="ARBA00023157"/>
    </source>
</evidence>
<dbReference type="PANTHER" id="PTHR13887:SF14">
    <property type="entry name" value="DISULFIDE BOND FORMATION PROTEIN D"/>
    <property type="match status" value="1"/>
</dbReference>
<accession>A0A143PVZ1</accession>
<dbReference type="EMBL" id="CP015136">
    <property type="protein sequence ID" value="AMY12368.1"/>
    <property type="molecule type" value="Genomic_DNA"/>
</dbReference>
<feature type="region of interest" description="Disordered" evidence="6">
    <location>
        <begin position="20"/>
        <end position="47"/>
    </location>
</feature>
<evidence type="ECO:0000256" key="2">
    <source>
        <dbReference type="ARBA" id="ARBA00022729"/>
    </source>
</evidence>
<dbReference type="Proteomes" id="UP000076079">
    <property type="component" value="Chromosome"/>
</dbReference>
<gene>
    <name evidence="9" type="primary">bdbD</name>
    <name evidence="9" type="ORF">LuPra_05641</name>
</gene>
<dbReference type="PROSITE" id="PS51257">
    <property type="entry name" value="PROKAR_LIPOPROTEIN"/>
    <property type="match status" value="1"/>
</dbReference>
<dbReference type="GO" id="GO:0016491">
    <property type="term" value="F:oxidoreductase activity"/>
    <property type="evidence" value="ECO:0007669"/>
    <property type="project" value="UniProtKB-KW"/>
</dbReference>
<feature type="domain" description="Thioredoxin" evidence="8">
    <location>
        <begin position="167"/>
        <end position="347"/>
    </location>
</feature>
<proteinExistence type="inferred from homology"/>
<evidence type="ECO:0000256" key="5">
    <source>
        <dbReference type="ARBA" id="ARBA00023284"/>
    </source>
</evidence>
<evidence type="ECO:0000313" key="9">
    <source>
        <dbReference type="EMBL" id="AMY12368.1"/>
    </source>
</evidence>
<reference evidence="9 10" key="1">
    <citation type="journal article" date="2016" name="Genome Announc.">
        <title>First Complete Genome Sequence of a Subdivision 6 Acidobacterium Strain.</title>
        <authorList>
            <person name="Huang S."/>
            <person name="Vieira S."/>
            <person name="Bunk B."/>
            <person name="Riedel T."/>
            <person name="Sproer C."/>
            <person name="Overmann J."/>
        </authorList>
    </citation>
    <scope>NUCLEOTIDE SEQUENCE [LARGE SCALE GENOMIC DNA]</scope>
    <source>
        <strain evidence="10">DSM 100886 HEG_-6_39</strain>
    </source>
</reference>
<evidence type="ECO:0000256" key="1">
    <source>
        <dbReference type="ARBA" id="ARBA00005791"/>
    </source>
</evidence>
<keyword evidence="2 7" id="KW-0732">Signal</keyword>
<evidence type="ECO:0000259" key="8">
    <source>
        <dbReference type="PROSITE" id="PS51352"/>
    </source>
</evidence>